<dbReference type="AlphaFoldDB" id="A0A0N0MBI1"/>
<dbReference type="Pfam" id="PF06676">
    <property type="entry name" value="DUF1178"/>
    <property type="match status" value="1"/>
</dbReference>
<accession>A0A0N0MBI1</accession>
<comment type="caution">
    <text evidence="1">The sequence shown here is derived from an EMBL/GenBank/DDBJ whole genome shotgun (WGS) entry which is preliminary data.</text>
</comment>
<proteinExistence type="predicted"/>
<dbReference type="InterPro" id="IPR009562">
    <property type="entry name" value="DUF1178"/>
</dbReference>
<dbReference type="PATRIC" id="fig|1526658.3.peg.4372"/>
<sequence length="166" mass="18087">MIRYALICDNGHDFESWFSTSASFEDQAKRGFVSCPVCNSIKVERAIMAPNVARTDRGRKQARGDMQIEAQPVSAEPAQAVAGAAPVALIGEKEIAFREMVTALHAHVTAHAEHVGPRFADEALKIHHGESDSRPIYGEASLEDARMLHEEGVEFLPLPRLPGTGN</sequence>
<gene>
    <name evidence="1" type="ORF">AE618_15020</name>
</gene>
<dbReference type="RefSeq" id="WP_054209881.1">
    <property type="nucleotide sequence ID" value="NZ_LGSZ01000047.1"/>
</dbReference>
<dbReference type="Proteomes" id="UP000037822">
    <property type="component" value="Unassembled WGS sequence"/>
</dbReference>
<reference evidence="1 2" key="1">
    <citation type="submission" date="2015-07" db="EMBL/GenBank/DDBJ databases">
        <title>Whole genome sequencing of Bosea vaviloviae isolated from cave pool.</title>
        <authorList>
            <person name="Tan N.E.H."/>
            <person name="Lee Y.P."/>
            <person name="Gan H.M."/>
            <person name="Barton H."/>
            <person name="Savka M.A."/>
        </authorList>
    </citation>
    <scope>NUCLEOTIDE SEQUENCE [LARGE SCALE GENOMIC DNA]</scope>
    <source>
        <strain evidence="1 2">SD260</strain>
    </source>
</reference>
<organism evidence="1 2">
    <name type="scientific">Bosea vaviloviae</name>
    <dbReference type="NCBI Taxonomy" id="1526658"/>
    <lineage>
        <taxon>Bacteria</taxon>
        <taxon>Pseudomonadati</taxon>
        <taxon>Pseudomonadota</taxon>
        <taxon>Alphaproteobacteria</taxon>
        <taxon>Hyphomicrobiales</taxon>
        <taxon>Boseaceae</taxon>
        <taxon>Bosea</taxon>
    </lineage>
</organism>
<evidence type="ECO:0000313" key="2">
    <source>
        <dbReference type="Proteomes" id="UP000037822"/>
    </source>
</evidence>
<keyword evidence="2" id="KW-1185">Reference proteome</keyword>
<evidence type="ECO:0000313" key="1">
    <source>
        <dbReference type="EMBL" id="KPH79882.1"/>
    </source>
</evidence>
<dbReference type="EMBL" id="LGSZ01000047">
    <property type="protein sequence ID" value="KPH79882.1"/>
    <property type="molecule type" value="Genomic_DNA"/>
</dbReference>
<dbReference type="PIRSF" id="PIRSF032131">
    <property type="entry name" value="UCP032131"/>
    <property type="match status" value="1"/>
</dbReference>
<name>A0A0N0MBI1_9HYPH</name>
<protein>
    <submittedName>
        <fullName evidence="1">Uncharacterized protein</fullName>
    </submittedName>
</protein>
<dbReference type="OrthoDB" id="9799894at2"/>